<keyword evidence="2" id="KW-1185">Reference proteome</keyword>
<dbReference type="Proteomes" id="UP000046395">
    <property type="component" value="Unassembled WGS sequence"/>
</dbReference>
<dbReference type="InterPro" id="IPR006640">
    <property type="entry name" value="SprT-like_domain"/>
</dbReference>
<name>A0A5S6QT35_TRIMR</name>
<dbReference type="WBParaSite" id="TMUE_2000010536.1">
    <property type="protein sequence ID" value="TMUE_2000010536.1"/>
    <property type="gene ID" value="WBGene00288610"/>
</dbReference>
<reference evidence="2" key="2">
    <citation type="submission" date="2014-03" db="EMBL/GenBank/DDBJ databases">
        <title>The whipworm genome and dual-species transcriptomics of an intimate host-pathogen interaction.</title>
        <authorList>
            <person name="Foth B.J."/>
            <person name="Tsai I.J."/>
            <person name="Reid A.J."/>
            <person name="Bancroft A.J."/>
            <person name="Nichol S."/>
            <person name="Tracey A."/>
            <person name="Holroyd N."/>
            <person name="Cotton J.A."/>
            <person name="Stanley E.J."/>
            <person name="Zarowiecki M."/>
            <person name="Liu J.Z."/>
            <person name="Huckvale T."/>
            <person name="Cooper P.J."/>
            <person name="Grencis R.K."/>
            <person name="Berriman M."/>
        </authorList>
    </citation>
    <scope>NUCLEOTIDE SEQUENCE [LARGE SCALE GENOMIC DNA]</scope>
    <source>
        <strain evidence="2">Edinburgh</strain>
    </source>
</reference>
<dbReference type="PANTHER" id="PTHR23099">
    <property type="entry name" value="TRANSCRIPTIONAL REGULATOR"/>
    <property type="match status" value="1"/>
</dbReference>
<dbReference type="Pfam" id="PF10263">
    <property type="entry name" value="SprT-like"/>
    <property type="match status" value="1"/>
</dbReference>
<sequence>MLKDLLRAFSTITLDEQPRRAASLPNDVVERGVDEAGRITDGGQQPGQPLSDNVKLLSELKCTNAKRDEVVSQLYRLFNETVFDGKLPRDMKVAWNPRLIKTAGYCKCKRTQDTMERYCVIFLSSKICDTAGRIRDTLLHEMCHAAAWLIDKTAEGHGIHWRKWCARANHVYPEIPIITTRHSYQVATKFAYECSKCSNRRFTMLACRFNEQNCSTVLGGSNTV</sequence>
<feature type="domain" description="SprT-like" evidence="1">
    <location>
        <begin position="68"/>
        <end position="220"/>
    </location>
</feature>
<organism evidence="2 3">
    <name type="scientific">Trichuris muris</name>
    <name type="common">Mouse whipworm</name>
    <dbReference type="NCBI Taxonomy" id="70415"/>
    <lineage>
        <taxon>Eukaryota</taxon>
        <taxon>Metazoa</taxon>
        <taxon>Ecdysozoa</taxon>
        <taxon>Nematoda</taxon>
        <taxon>Enoplea</taxon>
        <taxon>Dorylaimia</taxon>
        <taxon>Trichinellida</taxon>
        <taxon>Trichuridae</taxon>
        <taxon>Trichuris</taxon>
    </lineage>
</organism>
<dbReference type="STRING" id="70415.A0A5S6QT35"/>
<evidence type="ECO:0000313" key="2">
    <source>
        <dbReference type="Proteomes" id="UP000046395"/>
    </source>
</evidence>
<dbReference type="SMART" id="SM00731">
    <property type="entry name" value="SprT"/>
    <property type="match status" value="1"/>
</dbReference>
<dbReference type="WBParaSite" id="TMUE_2000010536.2">
    <property type="protein sequence ID" value="TMUE_2000010536.2"/>
    <property type="gene ID" value="WBGene00288610"/>
</dbReference>
<reference evidence="3" key="3">
    <citation type="submission" date="2019-12" db="UniProtKB">
        <authorList>
            <consortium name="WormBaseParasite"/>
        </authorList>
    </citation>
    <scope>IDENTIFICATION</scope>
</reference>
<accession>A0A5S6QT35</accession>
<evidence type="ECO:0000313" key="3">
    <source>
        <dbReference type="WBParaSite" id="TMUE_2000010536.1"/>
    </source>
</evidence>
<reference evidence="2" key="1">
    <citation type="submission" date="2013-11" db="EMBL/GenBank/DDBJ databases">
        <authorList>
            <person name="Aslett M."/>
        </authorList>
    </citation>
    <scope>NUCLEOTIDE SEQUENCE [LARGE SCALE GENOMIC DNA]</scope>
    <source>
        <strain evidence="2">Edinburgh</strain>
    </source>
</reference>
<dbReference type="AlphaFoldDB" id="A0A5S6QT35"/>
<protein>
    <submittedName>
        <fullName evidence="3 4">SprT-like domain-containing protein</fullName>
    </submittedName>
</protein>
<evidence type="ECO:0000313" key="4">
    <source>
        <dbReference type="WBParaSite" id="TMUE_2000010536.2"/>
    </source>
</evidence>
<dbReference type="GO" id="GO:0005634">
    <property type="term" value="C:nucleus"/>
    <property type="evidence" value="ECO:0007669"/>
    <property type="project" value="TreeGrafter"/>
</dbReference>
<dbReference type="PANTHER" id="PTHR23099:SF0">
    <property type="entry name" value="GERM CELL NUCLEAR ACIDIC PROTEIN"/>
    <property type="match status" value="1"/>
</dbReference>
<proteinExistence type="predicted"/>
<dbReference type="GO" id="GO:0006974">
    <property type="term" value="P:DNA damage response"/>
    <property type="evidence" value="ECO:0007669"/>
    <property type="project" value="UniProtKB-ARBA"/>
</dbReference>
<evidence type="ECO:0000259" key="1">
    <source>
        <dbReference type="SMART" id="SM00731"/>
    </source>
</evidence>